<dbReference type="RefSeq" id="WP_014809019.1">
    <property type="nucleotide sequence ID" value="NC_018025.1"/>
</dbReference>
<proteinExistence type="predicted"/>
<reference evidence="2" key="1">
    <citation type="submission" date="2012-06" db="EMBL/GenBank/DDBJ databases">
        <title>Complete sequence of chromosome of Desulfomonile tiedjei DSM 6799.</title>
        <authorList>
            <person name="Lucas S."/>
            <person name="Copeland A."/>
            <person name="Lapidus A."/>
            <person name="Glavina del Rio T."/>
            <person name="Dalin E."/>
            <person name="Tice H."/>
            <person name="Bruce D."/>
            <person name="Goodwin L."/>
            <person name="Pitluck S."/>
            <person name="Peters L."/>
            <person name="Ovchinnikova G."/>
            <person name="Zeytun A."/>
            <person name="Lu M."/>
            <person name="Kyrpides N."/>
            <person name="Mavromatis K."/>
            <person name="Ivanova N."/>
            <person name="Brettin T."/>
            <person name="Detter J.C."/>
            <person name="Han C."/>
            <person name="Larimer F."/>
            <person name="Land M."/>
            <person name="Hauser L."/>
            <person name="Markowitz V."/>
            <person name="Cheng J.-F."/>
            <person name="Hugenholtz P."/>
            <person name="Woyke T."/>
            <person name="Wu D."/>
            <person name="Spring S."/>
            <person name="Schroeder M."/>
            <person name="Brambilla E."/>
            <person name="Klenk H.-P."/>
            <person name="Eisen J.A."/>
        </authorList>
    </citation>
    <scope>NUCLEOTIDE SEQUENCE [LARGE SCALE GENOMIC DNA]</scope>
    <source>
        <strain evidence="2">ATCC 49306 / DSM 6799 / DCB-1</strain>
    </source>
</reference>
<name>I4C2S5_DESTA</name>
<dbReference type="OrthoDB" id="9785429at2"/>
<protein>
    <recommendedName>
        <fullName evidence="3">Outer membrane lipoprotein-sorting protein</fullName>
    </recommendedName>
</protein>
<dbReference type="AlphaFoldDB" id="I4C2S5"/>
<evidence type="ECO:0000313" key="2">
    <source>
        <dbReference type="Proteomes" id="UP000006055"/>
    </source>
</evidence>
<dbReference type="eggNOG" id="COG2834">
    <property type="taxonomic scope" value="Bacteria"/>
</dbReference>
<organism evidence="1 2">
    <name type="scientific">Desulfomonile tiedjei (strain ATCC 49306 / DSM 6799 / DCB-1)</name>
    <dbReference type="NCBI Taxonomy" id="706587"/>
    <lineage>
        <taxon>Bacteria</taxon>
        <taxon>Pseudomonadati</taxon>
        <taxon>Thermodesulfobacteriota</taxon>
        <taxon>Desulfomonilia</taxon>
        <taxon>Desulfomonilales</taxon>
        <taxon>Desulfomonilaceae</taxon>
        <taxon>Desulfomonile</taxon>
    </lineage>
</organism>
<keyword evidence="2" id="KW-1185">Reference proteome</keyword>
<evidence type="ECO:0000313" key="1">
    <source>
        <dbReference type="EMBL" id="AFM23866.1"/>
    </source>
</evidence>
<evidence type="ECO:0008006" key="3">
    <source>
        <dbReference type="Google" id="ProtNLM"/>
    </source>
</evidence>
<dbReference type="KEGG" id="dti:Desti_1153"/>
<dbReference type="EMBL" id="CP003360">
    <property type="protein sequence ID" value="AFM23866.1"/>
    <property type="molecule type" value="Genomic_DNA"/>
</dbReference>
<dbReference type="STRING" id="706587.Desti_1153"/>
<dbReference type="HOGENOM" id="CLU_1022075_0_0_7"/>
<dbReference type="Proteomes" id="UP000006055">
    <property type="component" value="Chromosome"/>
</dbReference>
<gene>
    <name evidence="1" type="ordered locus">Desti_1153</name>
</gene>
<sequence length="272" mass="30820">MEKQFFQGRFTLKIQIPGKWFTTLLFCGVLGIVSVGVTSSSAVESAATPQEIQTRLTDKGKNLSALKAVMNITSSYEQGKSRQDVKGFLLYRRPSDFRFQGVAPGGNSLFELIIKSNFFELYIPSEGKIIKGNKDCFSRKFPDVAEIESLIPLVLLQWKDVRPDRLLSRDNQKIVMRMSFRGKVWAATLEPQTLHLKRLVRLNPSGEIDLTADFSDFKAGTEGWLPTRFDVQSTSAGWKTLVRIGQLEPNPFLVEKNFKLETTFSPRIEDCR</sequence>
<accession>I4C2S5</accession>